<accession>A0A839E729</accession>
<reference evidence="2 3" key="1">
    <citation type="submission" date="2020-07" db="EMBL/GenBank/DDBJ databases">
        <title>Sequencing the genomes of 1000 actinobacteria strains.</title>
        <authorList>
            <person name="Klenk H.-P."/>
        </authorList>
    </citation>
    <scope>NUCLEOTIDE SEQUENCE [LARGE SCALE GENOMIC DNA]</scope>
    <source>
        <strain evidence="2 3">DSM 19663</strain>
    </source>
</reference>
<name>A0A839E729_9MICO</name>
<keyword evidence="3" id="KW-1185">Reference proteome</keyword>
<evidence type="ECO:0000313" key="3">
    <source>
        <dbReference type="Proteomes" id="UP000585905"/>
    </source>
</evidence>
<evidence type="ECO:0000313" key="2">
    <source>
        <dbReference type="EMBL" id="MBA8846943.1"/>
    </source>
</evidence>
<proteinExistence type="predicted"/>
<organism evidence="2 3">
    <name type="scientific">Microcella alkalica</name>
    <dbReference type="NCBI Taxonomy" id="355930"/>
    <lineage>
        <taxon>Bacteria</taxon>
        <taxon>Bacillati</taxon>
        <taxon>Actinomycetota</taxon>
        <taxon>Actinomycetes</taxon>
        <taxon>Micrococcales</taxon>
        <taxon>Microbacteriaceae</taxon>
        <taxon>Microcella</taxon>
    </lineage>
</organism>
<dbReference type="Proteomes" id="UP000585905">
    <property type="component" value="Unassembled WGS sequence"/>
</dbReference>
<dbReference type="AlphaFoldDB" id="A0A839E729"/>
<sequence length="80" mass="8274">MTADAAPKPFAMLGDPAAEACEGDACPLPPRPASTTQDYRRTAPPRAASQRGHATVSAPLVLSSRHRSRGAGLSPRPAAR</sequence>
<evidence type="ECO:0000256" key="1">
    <source>
        <dbReference type="SAM" id="MobiDB-lite"/>
    </source>
</evidence>
<protein>
    <submittedName>
        <fullName evidence="2">Uncharacterized protein</fullName>
    </submittedName>
</protein>
<feature type="region of interest" description="Disordered" evidence="1">
    <location>
        <begin position="22"/>
        <end position="80"/>
    </location>
</feature>
<dbReference type="EMBL" id="JACGWX010000001">
    <property type="protein sequence ID" value="MBA8846943.1"/>
    <property type="molecule type" value="Genomic_DNA"/>
</dbReference>
<comment type="caution">
    <text evidence="2">The sequence shown here is derived from an EMBL/GenBank/DDBJ whole genome shotgun (WGS) entry which is preliminary data.</text>
</comment>
<gene>
    <name evidence="2" type="ORF">FHX53_000507</name>
</gene>